<dbReference type="Pfam" id="PF22660">
    <property type="entry name" value="RS_preATP-grasp-like"/>
    <property type="match status" value="1"/>
</dbReference>
<dbReference type="Gene3D" id="3.30.1490.20">
    <property type="entry name" value="ATP-grasp fold, A domain"/>
    <property type="match status" value="1"/>
</dbReference>
<reference evidence="7" key="1">
    <citation type="submission" date="2018-10" db="EMBL/GenBank/DDBJ databases">
        <title>Iterative Subtractive Binning of Freshwater Chronoseries Metagenomes Recovers Nearly Complete Genomes from over Four Hundred Novel Species.</title>
        <authorList>
            <person name="Rodriguez-R L.M."/>
            <person name="Tsementzi D."/>
            <person name="Luo C."/>
            <person name="Konstantinidis K.T."/>
        </authorList>
    </citation>
    <scope>NUCLEOTIDE SEQUENCE</scope>
    <source>
        <strain evidence="7">WB7_6_001</strain>
    </source>
</reference>
<dbReference type="PANTHER" id="PTHR11609">
    <property type="entry name" value="PURINE BIOSYNTHESIS PROTEIN 6/7, PUR6/7"/>
    <property type="match status" value="1"/>
</dbReference>
<dbReference type="GO" id="GO:0005524">
    <property type="term" value="F:ATP binding"/>
    <property type="evidence" value="ECO:0007669"/>
    <property type="project" value="UniProtKB-UniRule"/>
</dbReference>
<dbReference type="GO" id="GO:0046872">
    <property type="term" value="F:metal ion binding"/>
    <property type="evidence" value="ECO:0007669"/>
    <property type="project" value="InterPro"/>
</dbReference>
<keyword evidence="2" id="KW-0658">Purine biosynthesis</keyword>
<comment type="caution">
    <text evidence="7">The sequence shown here is derived from an EMBL/GenBank/DDBJ whole genome shotgun (WGS) entry which is preliminary data.</text>
</comment>
<dbReference type="GO" id="GO:0006164">
    <property type="term" value="P:purine nucleotide biosynthetic process"/>
    <property type="evidence" value="ECO:0007669"/>
    <property type="project" value="UniProtKB-KW"/>
</dbReference>
<evidence type="ECO:0000256" key="4">
    <source>
        <dbReference type="ARBA" id="ARBA00025704"/>
    </source>
</evidence>
<sequence>MRKKTFTLGIFGGGQLGKFLVQAANKLNIRTFVFTDSVDSPAIYYCDDFIISSYENKKKLDFFIKNINLATFEFENIPFKTLDYVEKKINVSPKPSIIKILQDRLKEKTFLNSIGIKTTEFYYLKKINKKKINNNIFPALVKTIRLGYDGKGQIFFKNKKNFLKHSFKNEEYIIEKLINFKKEISIIISRDKSKSVSFDAFENLHRNQILNKSHIPANINLKLNNDAKKIAKKIADKLNYIGTMCVEFFVTKKNDLLVNEIAPRVHNSGHLTMNAHNVSQFENHIRAICNLKLKKP</sequence>
<gene>
    <name evidence="7" type="ORF">EBV32_03490</name>
</gene>
<dbReference type="InterPro" id="IPR029752">
    <property type="entry name" value="D-isomer_DH_CS1"/>
</dbReference>
<dbReference type="SUPFAM" id="SSF56059">
    <property type="entry name" value="Glutathione synthetase ATP-binding domain-like"/>
    <property type="match status" value="1"/>
</dbReference>
<evidence type="ECO:0000259" key="6">
    <source>
        <dbReference type="PROSITE" id="PS50975"/>
    </source>
</evidence>
<dbReference type="AlphaFoldDB" id="A0A964UYK6"/>
<protein>
    <submittedName>
        <fullName evidence="7">ATP-grasp domain-containing protein</fullName>
    </submittedName>
</protein>
<feature type="domain" description="ATP-grasp" evidence="6">
    <location>
        <begin position="108"/>
        <end position="289"/>
    </location>
</feature>
<dbReference type="GO" id="GO:0005829">
    <property type="term" value="C:cytosol"/>
    <property type="evidence" value="ECO:0007669"/>
    <property type="project" value="TreeGrafter"/>
</dbReference>
<dbReference type="Gene3D" id="3.30.470.20">
    <property type="entry name" value="ATP-grasp fold, B domain"/>
    <property type="match status" value="1"/>
</dbReference>
<dbReference type="GO" id="GO:0016616">
    <property type="term" value="F:oxidoreductase activity, acting on the CH-OH group of donors, NAD or NADP as acceptor"/>
    <property type="evidence" value="ECO:0007669"/>
    <property type="project" value="UniProtKB-ARBA"/>
</dbReference>
<evidence type="ECO:0000256" key="2">
    <source>
        <dbReference type="ARBA" id="ARBA00022755"/>
    </source>
</evidence>
<evidence type="ECO:0000256" key="3">
    <source>
        <dbReference type="ARBA" id="ARBA00022840"/>
    </source>
</evidence>
<dbReference type="InterPro" id="IPR054350">
    <property type="entry name" value="PurT/PurK_preATP-grasp"/>
</dbReference>
<dbReference type="InterPro" id="IPR013815">
    <property type="entry name" value="ATP_grasp_subdomain_1"/>
</dbReference>
<comment type="pathway">
    <text evidence="4">Purine metabolism.</text>
</comment>
<keyword evidence="1 5" id="KW-0547">Nucleotide-binding</keyword>
<dbReference type="SUPFAM" id="SSF52440">
    <property type="entry name" value="PreATP-grasp domain"/>
    <property type="match status" value="1"/>
</dbReference>
<evidence type="ECO:0000313" key="8">
    <source>
        <dbReference type="Proteomes" id="UP000713222"/>
    </source>
</evidence>
<dbReference type="PROSITE" id="PS50975">
    <property type="entry name" value="ATP_GRASP"/>
    <property type="match status" value="1"/>
</dbReference>
<dbReference type="PROSITE" id="PS00065">
    <property type="entry name" value="D_2_HYDROXYACID_DH_1"/>
    <property type="match status" value="1"/>
</dbReference>
<accession>A0A964UYK6</accession>
<dbReference type="InterPro" id="IPR003135">
    <property type="entry name" value="ATP-grasp_carboxylate-amine"/>
</dbReference>
<dbReference type="InterPro" id="IPR016185">
    <property type="entry name" value="PreATP-grasp_dom_sf"/>
</dbReference>
<dbReference type="EMBL" id="RGET01000053">
    <property type="protein sequence ID" value="NBN88138.1"/>
    <property type="molecule type" value="Genomic_DNA"/>
</dbReference>
<dbReference type="Gene3D" id="3.40.50.20">
    <property type="match status" value="1"/>
</dbReference>
<keyword evidence="3 5" id="KW-0067">ATP-binding</keyword>
<proteinExistence type="predicted"/>
<dbReference type="Proteomes" id="UP000713222">
    <property type="component" value="Unassembled WGS sequence"/>
</dbReference>
<name>A0A964UYK6_9PROT</name>
<dbReference type="InterPro" id="IPR011761">
    <property type="entry name" value="ATP-grasp"/>
</dbReference>
<evidence type="ECO:0000313" key="7">
    <source>
        <dbReference type="EMBL" id="NBN88138.1"/>
    </source>
</evidence>
<feature type="non-terminal residue" evidence="7">
    <location>
        <position position="296"/>
    </location>
</feature>
<dbReference type="Pfam" id="PF02222">
    <property type="entry name" value="ATP-grasp"/>
    <property type="match status" value="1"/>
</dbReference>
<dbReference type="PANTHER" id="PTHR11609:SF5">
    <property type="entry name" value="PHOSPHORIBOSYLAMINOIMIDAZOLE CARBOXYLASE"/>
    <property type="match status" value="1"/>
</dbReference>
<evidence type="ECO:0000256" key="1">
    <source>
        <dbReference type="ARBA" id="ARBA00022741"/>
    </source>
</evidence>
<evidence type="ECO:0000256" key="5">
    <source>
        <dbReference type="PROSITE-ProRule" id="PRU00409"/>
    </source>
</evidence>
<organism evidence="7 8">
    <name type="scientific">Candidatus Fonsibacter lacus</name>
    <dbReference type="NCBI Taxonomy" id="2576439"/>
    <lineage>
        <taxon>Bacteria</taxon>
        <taxon>Pseudomonadati</taxon>
        <taxon>Pseudomonadota</taxon>
        <taxon>Alphaproteobacteria</taxon>
        <taxon>Candidatus Pelagibacterales</taxon>
        <taxon>Candidatus Pelagibacterales incertae sedis</taxon>
        <taxon>Candidatus Fonsibacter</taxon>
    </lineage>
</organism>